<evidence type="ECO:0000256" key="3">
    <source>
        <dbReference type="SAM" id="MobiDB-lite"/>
    </source>
</evidence>
<dbReference type="EMBL" id="JACHFN010000007">
    <property type="protein sequence ID" value="MBB5234684.1"/>
    <property type="molecule type" value="Genomic_DNA"/>
</dbReference>
<dbReference type="InterPro" id="IPR043128">
    <property type="entry name" value="Rev_trsase/Diguanyl_cyclase"/>
</dbReference>
<feature type="repeat" description="TPR" evidence="1">
    <location>
        <begin position="265"/>
        <end position="298"/>
    </location>
</feature>
<dbReference type="Pfam" id="PF13424">
    <property type="entry name" value="TPR_12"/>
    <property type="match status" value="5"/>
</dbReference>
<keyword evidence="7" id="KW-1185">Reference proteome</keyword>
<evidence type="ECO:0000313" key="7">
    <source>
        <dbReference type="Proteomes" id="UP000525389"/>
    </source>
</evidence>
<dbReference type="Gene3D" id="1.25.40.10">
    <property type="entry name" value="Tetratricopeptide repeat domain"/>
    <property type="match status" value="4"/>
</dbReference>
<accession>A0A7W8GFH4</accession>
<feature type="repeat" description="TPR" evidence="1">
    <location>
        <begin position="817"/>
        <end position="850"/>
    </location>
</feature>
<protein>
    <submittedName>
        <fullName evidence="6">Diguanylate cyclase (GGDEF)-like protein</fullName>
    </submittedName>
</protein>
<feature type="compositionally biased region" description="Low complexity" evidence="3">
    <location>
        <begin position="1"/>
        <end position="12"/>
    </location>
</feature>
<dbReference type="NCBIfam" id="TIGR00254">
    <property type="entry name" value="GGDEF"/>
    <property type="match status" value="1"/>
</dbReference>
<dbReference type="SUPFAM" id="SSF55073">
    <property type="entry name" value="Nucleotide cyclase"/>
    <property type="match status" value="1"/>
</dbReference>
<dbReference type="Pfam" id="PF13487">
    <property type="entry name" value="HD_5"/>
    <property type="match status" value="1"/>
</dbReference>
<feature type="coiled-coil region" evidence="2">
    <location>
        <begin position="1047"/>
        <end position="1085"/>
    </location>
</feature>
<evidence type="ECO:0000256" key="1">
    <source>
        <dbReference type="PROSITE-ProRule" id="PRU00339"/>
    </source>
</evidence>
<organism evidence="6 7">
    <name type="scientific">Deinococcus budaensis</name>
    <dbReference type="NCBI Taxonomy" id="1665626"/>
    <lineage>
        <taxon>Bacteria</taxon>
        <taxon>Thermotogati</taxon>
        <taxon>Deinococcota</taxon>
        <taxon>Deinococci</taxon>
        <taxon>Deinococcales</taxon>
        <taxon>Deinococcaceae</taxon>
        <taxon>Deinococcus</taxon>
    </lineage>
</organism>
<dbReference type="PROSITE" id="PS51832">
    <property type="entry name" value="HD_GYP"/>
    <property type="match status" value="1"/>
</dbReference>
<evidence type="ECO:0000313" key="6">
    <source>
        <dbReference type="EMBL" id="MBB5234684.1"/>
    </source>
</evidence>
<dbReference type="Gene3D" id="3.30.70.270">
    <property type="match status" value="1"/>
</dbReference>
<feature type="region of interest" description="Disordered" evidence="3">
    <location>
        <begin position="661"/>
        <end position="685"/>
    </location>
</feature>
<evidence type="ECO:0000259" key="4">
    <source>
        <dbReference type="PROSITE" id="PS50887"/>
    </source>
</evidence>
<dbReference type="PROSITE" id="PS50005">
    <property type="entry name" value="TPR"/>
    <property type="match status" value="3"/>
</dbReference>
<gene>
    <name evidence="6" type="ORF">HNQ09_002127</name>
</gene>
<dbReference type="FunFam" id="3.30.70.270:FF:000001">
    <property type="entry name" value="Diguanylate cyclase domain protein"/>
    <property type="match status" value="1"/>
</dbReference>
<dbReference type="PANTHER" id="PTHR45228">
    <property type="entry name" value="CYCLIC DI-GMP PHOSPHODIESTERASE TM_0186-RELATED"/>
    <property type="match status" value="1"/>
</dbReference>
<dbReference type="PANTHER" id="PTHR45228:SF8">
    <property type="entry name" value="TWO-COMPONENT RESPONSE REGULATOR-RELATED"/>
    <property type="match status" value="1"/>
</dbReference>
<dbReference type="SMART" id="SM00028">
    <property type="entry name" value="TPR"/>
    <property type="match status" value="12"/>
</dbReference>
<proteinExistence type="predicted"/>
<dbReference type="SMART" id="SM00267">
    <property type="entry name" value="GGDEF"/>
    <property type="match status" value="1"/>
</dbReference>
<dbReference type="Pfam" id="PF00990">
    <property type="entry name" value="GGDEF"/>
    <property type="match status" value="1"/>
</dbReference>
<reference evidence="6 7" key="1">
    <citation type="submission" date="2020-08" db="EMBL/GenBank/DDBJ databases">
        <title>Genomic Encyclopedia of Type Strains, Phase IV (KMG-IV): sequencing the most valuable type-strain genomes for metagenomic binning, comparative biology and taxonomic classification.</title>
        <authorList>
            <person name="Goeker M."/>
        </authorList>
    </citation>
    <scope>NUCLEOTIDE SEQUENCE [LARGE SCALE GENOMIC DNA]</scope>
    <source>
        <strain evidence="6 7">DSM 101791</strain>
    </source>
</reference>
<feature type="domain" description="GGDEF" evidence="4">
    <location>
        <begin position="1109"/>
        <end position="1240"/>
    </location>
</feature>
<feature type="repeat" description="TPR" evidence="1">
    <location>
        <begin position="183"/>
        <end position="216"/>
    </location>
</feature>
<dbReference type="SUPFAM" id="SSF48452">
    <property type="entry name" value="TPR-like"/>
    <property type="match status" value="5"/>
</dbReference>
<feature type="coiled-coil region" evidence="2">
    <location>
        <begin position="419"/>
        <end position="476"/>
    </location>
</feature>
<dbReference type="SMART" id="SM00471">
    <property type="entry name" value="HDc"/>
    <property type="match status" value="1"/>
</dbReference>
<feature type="region of interest" description="Disordered" evidence="3">
    <location>
        <begin position="1"/>
        <end position="20"/>
    </location>
</feature>
<dbReference type="AlphaFoldDB" id="A0A7W8GFH4"/>
<keyword evidence="2" id="KW-0175">Coiled coil</keyword>
<dbReference type="PROSITE" id="PS50887">
    <property type="entry name" value="GGDEF"/>
    <property type="match status" value="1"/>
</dbReference>
<dbReference type="Gene3D" id="1.10.3210.10">
    <property type="entry name" value="Hypothetical protein af1432"/>
    <property type="match status" value="1"/>
</dbReference>
<dbReference type="InterPro" id="IPR003607">
    <property type="entry name" value="HD/PDEase_dom"/>
</dbReference>
<dbReference type="CDD" id="cd01949">
    <property type="entry name" value="GGDEF"/>
    <property type="match status" value="1"/>
</dbReference>
<comment type="caution">
    <text evidence="6">The sequence shown here is derived from an EMBL/GenBank/DDBJ whole genome shotgun (WGS) entry which is preliminary data.</text>
</comment>
<sequence>MTNSSSSSTKNSEAQALERLRQDSDALNREARALVPDHPQAAWDRAAGILGQVQAPGYTLGVAEALHTQALAALALGDPERGDLLAEQAARAYLQVPHAALYGEALLLRLRCAEQLERFDLALPLCEEVIRLSGHMAMDSVLVQVLDLQAMVQFRQGNFVEAASTLERLAELRLRLGDREGHAKALNNLGLVHEGLGHFMQALDSFLRCLEFLRNHEVSLNSLLSMCLVNVGKVYRELGNLTEAEASLRAGIEVGERTGTFLSMAAGHNELGIVYRERGEYRGALDAFLHALTITRAHGLRHEEAGTLDALGQVQSALGQDDLARATLHEARELARSLDDKPVLASTLIHLGALHAGRGEHEAAAGHLREALTLTAGSMPREALLAREQLAASLRVLGDLEDALVHQEQVIRGQRELFREDSDRRLRHLTDQLELEKARHQSEMYRQLNDVALRAKEDAEAQVRARTEELEQAQLETVTRLGVAAEYRDDRTALHTHRVGNLAGRLAQAFGLPARDVHLIRLAARLHDVGKIGVPDAVLLKQEKFTPEDHAVMRHHTTIGARVLQGGRSELLRLAEQIALTHHERWDGSGYPQGLAGEQIPLVGRIVAVVDVWDALTTQRPYKAAWPPEDALAELQAQAGKHFDPDIVGAFAELLRRGEHETFPEEQPRPAADPGGAPEEAGGEPVLTDAERQAQALIDAMLDQAWDLRSQDPEALRERTQAALTLAQQHGYARGTGFGFRNLAFAHFHMQELSQALDLLGQALEIGERLPDLPLQRDSLNILSWVHASLHSTEKAVACCLKAIELSRKLRDLSGEAKMLGNLALLYKNLEDFGKAAEYFQEALGMHLREGSADGELLCRYNLSDLHLETGQLQAAVDEGRQAVALARQQGNFMLDIVSTSTLARAMDEQGAWEEALKLYTDAWHRVSPVAERYPEVAVWAALYFGRGLLRNGGGQGAQPLLEEARILAERYGIKRAAAEAHRDLAAAYQGAADPVQATEHLKTAYALDLEIYRQENSQRTAALMVEHQAERARAEAEAYRIRTLELAGTNAELEKANREKTALLAALQEQSKRLERQLREDGLTGVYNRRHIEERLLQAFEQHRQTGHPLALLMVDLDHFKQINDRFSHPVGDEVLRRAARLFQDLCRPGNLVGRYGGEEFLVVLPHATPQQAADMAERLRLAVRHHPWSELAPDLEVTLSIGVCARTDVRDHEKMIALADEKLYEAKAAGRDRVAASP</sequence>
<dbReference type="InterPro" id="IPR052020">
    <property type="entry name" value="Cyclic_di-GMP/3'3'-cGAMP_PDE"/>
</dbReference>
<keyword evidence="1" id="KW-0802">TPR repeat</keyword>
<dbReference type="RefSeq" id="WP_184028830.1">
    <property type="nucleotide sequence ID" value="NZ_JACHFN010000007.1"/>
</dbReference>
<dbReference type="CDD" id="cd00077">
    <property type="entry name" value="HDc"/>
    <property type="match status" value="1"/>
</dbReference>
<evidence type="ECO:0000259" key="5">
    <source>
        <dbReference type="PROSITE" id="PS51832"/>
    </source>
</evidence>
<feature type="domain" description="HD-GYP" evidence="5">
    <location>
        <begin position="470"/>
        <end position="667"/>
    </location>
</feature>
<dbReference type="InterPro" id="IPR000160">
    <property type="entry name" value="GGDEF_dom"/>
</dbReference>
<dbReference type="SUPFAM" id="SSF109604">
    <property type="entry name" value="HD-domain/PDEase-like"/>
    <property type="match status" value="1"/>
</dbReference>
<dbReference type="InterPro" id="IPR011990">
    <property type="entry name" value="TPR-like_helical_dom_sf"/>
</dbReference>
<evidence type="ECO:0000256" key="2">
    <source>
        <dbReference type="SAM" id="Coils"/>
    </source>
</evidence>
<dbReference type="InterPro" id="IPR037522">
    <property type="entry name" value="HD_GYP_dom"/>
</dbReference>
<dbReference type="Proteomes" id="UP000525389">
    <property type="component" value="Unassembled WGS sequence"/>
</dbReference>
<feature type="compositionally biased region" description="Low complexity" evidence="3">
    <location>
        <begin position="670"/>
        <end position="685"/>
    </location>
</feature>
<dbReference type="InterPro" id="IPR019734">
    <property type="entry name" value="TPR_rpt"/>
</dbReference>
<dbReference type="InterPro" id="IPR029787">
    <property type="entry name" value="Nucleotide_cyclase"/>
</dbReference>
<name>A0A7W8GFH4_9DEIO</name>